<feature type="region of interest" description="Disordered" evidence="2">
    <location>
        <begin position="81"/>
        <end position="106"/>
    </location>
</feature>
<evidence type="ECO:0000313" key="4">
    <source>
        <dbReference type="Proteomes" id="UP000030671"/>
    </source>
</evidence>
<dbReference type="GO" id="GO:0003676">
    <property type="term" value="F:nucleic acid binding"/>
    <property type="evidence" value="ECO:0007669"/>
    <property type="project" value="InterPro"/>
</dbReference>
<sequence length="382" mass="41913">MFERLTDTFVKAIAAQGTSRPADRPSRQPGQGGNNCMFCGSPEHFMRACPEVTEYIRIGKCKRNIEGKVVLSSGAFESRTVGDWTDDVHGKRGADSPDDDSLPSRFTLAAGLPAKDDAPIHPYAKAQDATYAPPHERNIGAPAKIPSAKKDAPAYKTTAPIYDEKVAAEVYNRAMATQVTLTQRELLSLSTKVRSQVREATSARRSPARDASNVRTFYQDADLPYAIDDLEPPTRPTVSSFVNVLHQPETPPPGATIIPDMYETSIVPLVDHQQEVECIIDLGSQVIAMSEGICNELSLIYDPEIVLNMQSANGEIDRSLGLARNVPFLIGDITLYLQVHIIRNPAYDVLLGRPFDILTESIVKNYSNEDQTITISDPNTGR</sequence>
<dbReference type="Gene3D" id="2.40.70.10">
    <property type="entry name" value="Acid Proteases"/>
    <property type="match status" value="1"/>
</dbReference>
<dbReference type="GO" id="GO:0006397">
    <property type="term" value="P:mRNA processing"/>
    <property type="evidence" value="ECO:0007669"/>
    <property type="project" value="UniProtKB-KW"/>
</dbReference>
<dbReference type="GeneID" id="20666393"/>
<evidence type="ECO:0000256" key="1">
    <source>
        <dbReference type="ARBA" id="ARBA00022664"/>
    </source>
</evidence>
<dbReference type="EMBL" id="KI925457">
    <property type="protein sequence ID" value="ETW82682.1"/>
    <property type="molecule type" value="Genomic_DNA"/>
</dbReference>
<protein>
    <recommendedName>
        <fullName evidence="5">CCHC-type domain-containing protein</fullName>
    </recommendedName>
</protein>
<dbReference type="InterPro" id="IPR021109">
    <property type="entry name" value="Peptidase_aspartic_dom_sf"/>
</dbReference>
<feature type="region of interest" description="Disordered" evidence="2">
    <location>
        <begin position="129"/>
        <end position="153"/>
    </location>
</feature>
<keyword evidence="4" id="KW-1185">Reference proteome</keyword>
<feature type="region of interest" description="Disordered" evidence="2">
    <location>
        <begin position="15"/>
        <end position="34"/>
    </location>
</feature>
<dbReference type="GO" id="GO:0008270">
    <property type="term" value="F:zinc ion binding"/>
    <property type="evidence" value="ECO:0007669"/>
    <property type="project" value="InterPro"/>
</dbReference>
<dbReference type="AlphaFoldDB" id="W4KA16"/>
<dbReference type="KEGG" id="hir:HETIRDRAFT_108905"/>
<dbReference type="InParanoid" id="W4KA16"/>
<dbReference type="SUPFAM" id="SSF50630">
    <property type="entry name" value="Acid proteases"/>
    <property type="match status" value="1"/>
</dbReference>
<name>W4KA16_HETIT</name>
<evidence type="ECO:0008006" key="5">
    <source>
        <dbReference type="Google" id="ProtNLM"/>
    </source>
</evidence>
<evidence type="ECO:0000313" key="3">
    <source>
        <dbReference type="EMBL" id="ETW82682.1"/>
    </source>
</evidence>
<feature type="compositionally biased region" description="Basic and acidic residues" evidence="2">
    <location>
        <begin position="86"/>
        <end position="95"/>
    </location>
</feature>
<dbReference type="RefSeq" id="XP_009545018.1">
    <property type="nucleotide sequence ID" value="XM_009546723.1"/>
</dbReference>
<keyword evidence="1" id="KW-0507">mRNA processing</keyword>
<evidence type="ECO:0000256" key="2">
    <source>
        <dbReference type="SAM" id="MobiDB-lite"/>
    </source>
</evidence>
<gene>
    <name evidence="3" type="ORF">HETIRDRAFT_108905</name>
</gene>
<reference evidence="3 4" key="1">
    <citation type="journal article" date="2012" name="New Phytol.">
        <title>Insight into trade-off between wood decay and parasitism from the genome of a fungal forest pathogen.</title>
        <authorList>
            <person name="Olson A."/>
            <person name="Aerts A."/>
            <person name="Asiegbu F."/>
            <person name="Belbahri L."/>
            <person name="Bouzid O."/>
            <person name="Broberg A."/>
            <person name="Canback B."/>
            <person name="Coutinho P.M."/>
            <person name="Cullen D."/>
            <person name="Dalman K."/>
            <person name="Deflorio G."/>
            <person name="van Diepen L.T."/>
            <person name="Dunand C."/>
            <person name="Duplessis S."/>
            <person name="Durling M."/>
            <person name="Gonthier P."/>
            <person name="Grimwood J."/>
            <person name="Fossdal C.G."/>
            <person name="Hansson D."/>
            <person name="Henrissat B."/>
            <person name="Hietala A."/>
            <person name="Himmelstrand K."/>
            <person name="Hoffmeister D."/>
            <person name="Hogberg N."/>
            <person name="James T.Y."/>
            <person name="Karlsson M."/>
            <person name="Kohler A."/>
            <person name="Kues U."/>
            <person name="Lee Y.H."/>
            <person name="Lin Y.C."/>
            <person name="Lind M."/>
            <person name="Lindquist E."/>
            <person name="Lombard V."/>
            <person name="Lucas S."/>
            <person name="Lunden K."/>
            <person name="Morin E."/>
            <person name="Murat C."/>
            <person name="Park J."/>
            <person name="Raffaello T."/>
            <person name="Rouze P."/>
            <person name="Salamov A."/>
            <person name="Schmutz J."/>
            <person name="Solheim H."/>
            <person name="Stahlberg J."/>
            <person name="Velez H."/>
            <person name="de Vries R.P."/>
            <person name="Wiebenga A."/>
            <person name="Woodward S."/>
            <person name="Yakovlev I."/>
            <person name="Garbelotto M."/>
            <person name="Martin F."/>
            <person name="Grigoriev I.V."/>
            <person name="Stenlid J."/>
        </authorList>
    </citation>
    <scope>NUCLEOTIDE SEQUENCE [LARGE SCALE GENOMIC DNA]</scope>
    <source>
        <strain evidence="3 4">TC 32-1</strain>
    </source>
</reference>
<dbReference type="CDD" id="cd00303">
    <property type="entry name" value="retropepsin_like"/>
    <property type="match status" value="1"/>
</dbReference>
<proteinExistence type="predicted"/>
<dbReference type="OrthoDB" id="5596707at2759"/>
<organism evidence="3 4">
    <name type="scientific">Heterobasidion irregulare (strain TC 32-1)</name>
    <dbReference type="NCBI Taxonomy" id="747525"/>
    <lineage>
        <taxon>Eukaryota</taxon>
        <taxon>Fungi</taxon>
        <taxon>Dikarya</taxon>
        <taxon>Basidiomycota</taxon>
        <taxon>Agaricomycotina</taxon>
        <taxon>Agaricomycetes</taxon>
        <taxon>Russulales</taxon>
        <taxon>Bondarzewiaceae</taxon>
        <taxon>Heterobasidion</taxon>
        <taxon>Heterobasidion annosum species complex</taxon>
    </lineage>
</organism>
<dbReference type="Proteomes" id="UP000030671">
    <property type="component" value="Unassembled WGS sequence"/>
</dbReference>
<dbReference type="eggNOG" id="ENOG502SRIE">
    <property type="taxonomic scope" value="Eukaryota"/>
</dbReference>
<dbReference type="InterPro" id="IPR036875">
    <property type="entry name" value="Znf_CCHC_sf"/>
</dbReference>
<dbReference type="SUPFAM" id="SSF57756">
    <property type="entry name" value="Retrovirus zinc finger-like domains"/>
    <property type="match status" value="1"/>
</dbReference>
<dbReference type="HOGENOM" id="CLU_003921_0_1_1"/>
<accession>W4KA16</accession>